<gene>
    <name evidence="1" type="ORF">MRB53_022735</name>
</gene>
<evidence type="ECO:0000313" key="1">
    <source>
        <dbReference type="EMBL" id="KAJ8629412.1"/>
    </source>
</evidence>
<dbReference type="Proteomes" id="UP001234297">
    <property type="component" value="Chromosome 7"/>
</dbReference>
<name>A0ACC2L7F9_PERAE</name>
<keyword evidence="2" id="KW-1185">Reference proteome</keyword>
<reference evidence="1 2" key="1">
    <citation type="journal article" date="2022" name="Hortic Res">
        <title>A haplotype resolved chromosomal level avocado genome allows analysis of novel avocado genes.</title>
        <authorList>
            <person name="Nath O."/>
            <person name="Fletcher S.J."/>
            <person name="Hayward A."/>
            <person name="Shaw L.M."/>
            <person name="Masouleh A.K."/>
            <person name="Furtado A."/>
            <person name="Henry R.J."/>
            <person name="Mitter N."/>
        </authorList>
    </citation>
    <scope>NUCLEOTIDE SEQUENCE [LARGE SCALE GENOMIC DNA]</scope>
    <source>
        <strain evidence="2">cv. Hass</strain>
    </source>
</reference>
<protein>
    <submittedName>
        <fullName evidence="1">Uncharacterized protein</fullName>
    </submittedName>
</protein>
<organism evidence="1 2">
    <name type="scientific">Persea americana</name>
    <name type="common">Avocado</name>
    <dbReference type="NCBI Taxonomy" id="3435"/>
    <lineage>
        <taxon>Eukaryota</taxon>
        <taxon>Viridiplantae</taxon>
        <taxon>Streptophyta</taxon>
        <taxon>Embryophyta</taxon>
        <taxon>Tracheophyta</taxon>
        <taxon>Spermatophyta</taxon>
        <taxon>Magnoliopsida</taxon>
        <taxon>Magnoliidae</taxon>
        <taxon>Laurales</taxon>
        <taxon>Lauraceae</taxon>
        <taxon>Persea</taxon>
    </lineage>
</organism>
<dbReference type="EMBL" id="CM056815">
    <property type="protein sequence ID" value="KAJ8629412.1"/>
    <property type="molecule type" value="Genomic_DNA"/>
</dbReference>
<accession>A0ACC2L7F9</accession>
<proteinExistence type="predicted"/>
<evidence type="ECO:0000313" key="2">
    <source>
        <dbReference type="Proteomes" id="UP001234297"/>
    </source>
</evidence>
<sequence length="268" mass="31011">MHRQLPWLMMLPNNKEEEGEDPDTRVFFNLSQQKIHTIPLPEMHGKRCCGSFHNGWLMFVDLKLDICLFHPWSRKKIHLPPQSTFKKPNFVNDDNEVDEVDDYTYTMEEIRDNEILKAAQSDDGNMVVVLYGLGHLGFCRIGEDDSYTDVESDSLMEDVRYHKGHFYALSQRGSLYLLYIEDSFHPHAEKLTIDLDTDDDPLPYVFVALLVPDIVTDTMFVISRDGYGHKTIHFDIFRVSLEEGADEKKLKKFTKIESLGDRGTVFGA</sequence>
<comment type="caution">
    <text evidence="1">The sequence shown here is derived from an EMBL/GenBank/DDBJ whole genome shotgun (WGS) entry which is preliminary data.</text>
</comment>